<name>W9GK55_9MICO</name>
<dbReference type="EMBL" id="AWQS01000039">
    <property type="protein sequence ID" value="EWT06626.1"/>
    <property type="molecule type" value="Genomic_DNA"/>
</dbReference>
<keyword evidence="3" id="KW-1185">Reference proteome</keyword>
<keyword evidence="1" id="KW-1133">Transmembrane helix</keyword>
<dbReference type="OrthoDB" id="119761at2"/>
<keyword evidence="1" id="KW-0472">Membrane</keyword>
<protein>
    <recommendedName>
        <fullName evidence="4">Low affinity iron permease</fullName>
    </recommendedName>
</protein>
<evidence type="ECO:0000313" key="2">
    <source>
        <dbReference type="EMBL" id="EWT06626.1"/>
    </source>
</evidence>
<evidence type="ECO:0000313" key="3">
    <source>
        <dbReference type="Proteomes" id="UP000019494"/>
    </source>
</evidence>
<dbReference type="Pfam" id="PF04120">
    <property type="entry name" value="Iron_permease"/>
    <property type="match status" value="1"/>
</dbReference>
<evidence type="ECO:0000256" key="1">
    <source>
        <dbReference type="SAM" id="Phobius"/>
    </source>
</evidence>
<keyword evidence="1" id="KW-0812">Transmembrane</keyword>
<dbReference type="InterPro" id="IPR007251">
    <property type="entry name" value="Iron_permease_Fet4"/>
</dbReference>
<evidence type="ECO:0008006" key="4">
    <source>
        <dbReference type="Google" id="ProtNLM"/>
    </source>
</evidence>
<dbReference type="Proteomes" id="UP000019494">
    <property type="component" value="Unassembled WGS sequence"/>
</dbReference>
<gene>
    <name evidence="2" type="ORF">N864_20010</name>
</gene>
<feature type="transmembrane region" description="Helical" evidence="1">
    <location>
        <begin position="52"/>
        <end position="71"/>
    </location>
</feature>
<comment type="caution">
    <text evidence="2">The sequence shown here is derived from an EMBL/GenBank/DDBJ whole genome shotgun (WGS) entry which is preliminary data.</text>
</comment>
<dbReference type="GO" id="GO:0055085">
    <property type="term" value="P:transmembrane transport"/>
    <property type="evidence" value="ECO:0007669"/>
    <property type="project" value="InterPro"/>
</dbReference>
<sequence length="140" mass="15677">MPLQVSTAVGGFDRFAKQASDVASRAWFFTFCVLLVVLWAPSFFILKDLDTWQLIINTCTTIITFLMVALIQNSQSRAEDALQHKLNAIAQGLSDLMEHIADVTDEPARKLADDLDEDLAQLRAAVGLERYESSSDNRER</sequence>
<reference evidence="3" key="1">
    <citation type="submission" date="2013-08" db="EMBL/GenBank/DDBJ databases">
        <title>Intrasporangium oryzae NRRL B-24470.</title>
        <authorList>
            <person name="Liu H."/>
            <person name="Wang G."/>
        </authorList>
    </citation>
    <scope>NUCLEOTIDE SEQUENCE [LARGE SCALE GENOMIC DNA]</scope>
    <source>
        <strain evidence="3">Q5-1</strain>
    </source>
</reference>
<organism evidence="2 3">
    <name type="scientific">Intrasporangium chromatireducens Q5-1</name>
    <dbReference type="NCBI Taxonomy" id="584657"/>
    <lineage>
        <taxon>Bacteria</taxon>
        <taxon>Bacillati</taxon>
        <taxon>Actinomycetota</taxon>
        <taxon>Actinomycetes</taxon>
        <taxon>Micrococcales</taxon>
        <taxon>Intrasporangiaceae</taxon>
        <taxon>Intrasporangium</taxon>
    </lineage>
</organism>
<dbReference type="AlphaFoldDB" id="W9GK55"/>
<feature type="transmembrane region" description="Helical" evidence="1">
    <location>
        <begin position="26"/>
        <end position="46"/>
    </location>
</feature>
<accession>W9GK55</accession>
<proteinExistence type="predicted"/>